<dbReference type="SUPFAM" id="SSF53300">
    <property type="entry name" value="vWA-like"/>
    <property type="match status" value="1"/>
</dbReference>
<organism evidence="2 3">
    <name type="scientific">Actinomadura meridiana</name>
    <dbReference type="NCBI Taxonomy" id="559626"/>
    <lineage>
        <taxon>Bacteria</taxon>
        <taxon>Bacillati</taxon>
        <taxon>Actinomycetota</taxon>
        <taxon>Actinomycetes</taxon>
        <taxon>Streptosporangiales</taxon>
        <taxon>Thermomonosporaceae</taxon>
        <taxon>Actinomadura</taxon>
    </lineage>
</organism>
<dbReference type="InterPro" id="IPR036465">
    <property type="entry name" value="vWFA_dom_sf"/>
</dbReference>
<dbReference type="Proteomes" id="UP001501710">
    <property type="component" value="Unassembled WGS sequence"/>
</dbReference>
<proteinExistence type="predicted"/>
<evidence type="ECO:0000259" key="1">
    <source>
        <dbReference type="Pfam" id="PF10138"/>
    </source>
</evidence>
<dbReference type="EMBL" id="BAABAS010000004">
    <property type="protein sequence ID" value="GAA4227996.1"/>
    <property type="molecule type" value="Genomic_DNA"/>
</dbReference>
<feature type="domain" description="vWA found in TerF C terminus" evidence="1">
    <location>
        <begin position="1"/>
        <end position="186"/>
    </location>
</feature>
<gene>
    <name evidence="2" type="ORF">GCM10022254_17070</name>
</gene>
<dbReference type="InterPro" id="IPR019303">
    <property type="entry name" value="vWA_TerF_C"/>
</dbReference>
<accession>A0ABP8BVW5</accession>
<sequence length="187" mass="20858">MAPVAARLDEDGSLDAWIFADRSARLPSLTIPELPRWVPENVPTRLPVRDASPQGRGRKIRRREGLGYGNNEPVVIRDVIDFCRARPTGRPMLVLFFSDGGVYENKEISDLLREASALPIFWQFVGLGESNYGILEDLDTLPGRVVDNAGFFAVDDIDSVSDEELYDRLLGEFPQWLRAARAAGVLT</sequence>
<keyword evidence="3" id="KW-1185">Reference proteome</keyword>
<protein>
    <recommendedName>
        <fullName evidence="1">vWA found in TerF C terminus domain-containing protein</fullName>
    </recommendedName>
</protein>
<evidence type="ECO:0000313" key="3">
    <source>
        <dbReference type="Proteomes" id="UP001501710"/>
    </source>
</evidence>
<evidence type="ECO:0000313" key="2">
    <source>
        <dbReference type="EMBL" id="GAA4227996.1"/>
    </source>
</evidence>
<name>A0ABP8BVW5_9ACTN</name>
<dbReference type="Pfam" id="PF10138">
    <property type="entry name" value="vWA-TerF-like"/>
    <property type="match status" value="1"/>
</dbReference>
<comment type="caution">
    <text evidence="2">The sequence shown here is derived from an EMBL/GenBank/DDBJ whole genome shotgun (WGS) entry which is preliminary data.</text>
</comment>
<reference evidence="3" key="1">
    <citation type="journal article" date="2019" name="Int. J. Syst. Evol. Microbiol.">
        <title>The Global Catalogue of Microorganisms (GCM) 10K type strain sequencing project: providing services to taxonomists for standard genome sequencing and annotation.</title>
        <authorList>
            <consortium name="The Broad Institute Genomics Platform"/>
            <consortium name="The Broad Institute Genome Sequencing Center for Infectious Disease"/>
            <person name="Wu L."/>
            <person name="Ma J."/>
        </authorList>
    </citation>
    <scope>NUCLEOTIDE SEQUENCE [LARGE SCALE GENOMIC DNA]</scope>
    <source>
        <strain evidence="3">JCM 17440</strain>
    </source>
</reference>